<accession>A0AAV5IRR7</accession>
<dbReference type="Proteomes" id="UP001054252">
    <property type="component" value="Unassembled WGS sequence"/>
</dbReference>
<protein>
    <submittedName>
        <fullName evidence="1">Uncharacterized protein</fullName>
    </submittedName>
</protein>
<name>A0AAV5IRR7_9ROSI</name>
<sequence length="68" mass="7635">MVPVAVFRAKKVDSDAFKEAKDVGQVSLKLKFVKKMDEPIKNASSYEVVDIVQDLTYHIELAKGCYSL</sequence>
<evidence type="ECO:0000313" key="1">
    <source>
        <dbReference type="EMBL" id="GKV01863.1"/>
    </source>
</evidence>
<reference evidence="1 2" key="1">
    <citation type="journal article" date="2021" name="Commun. Biol.">
        <title>The genome of Shorea leprosula (Dipterocarpaceae) highlights the ecological relevance of drought in aseasonal tropical rainforests.</title>
        <authorList>
            <person name="Ng K.K.S."/>
            <person name="Kobayashi M.J."/>
            <person name="Fawcett J.A."/>
            <person name="Hatakeyama M."/>
            <person name="Paape T."/>
            <person name="Ng C.H."/>
            <person name="Ang C.C."/>
            <person name="Tnah L.H."/>
            <person name="Lee C.T."/>
            <person name="Nishiyama T."/>
            <person name="Sese J."/>
            <person name="O'Brien M.J."/>
            <person name="Copetti D."/>
            <person name="Mohd Noor M.I."/>
            <person name="Ong R.C."/>
            <person name="Putra M."/>
            <person name="Sireger I.Z."/>
            <person name="Indrioko S."/>
            <person name="Kosugi Y."/>
            <person name="Izuno A."/>
            <person name="Isagi Y."/>
            <person name="Lee S.L."/>
            <person name="Shimizu K.K."/>
        </authorList>
    </citation>
    <scope>NUCLEOTIDE SEQUENCE [LARGE SCALE GENOMIC DNA]</scope>
    <source>
        <strain evidence="1">214</strain>
    </source>
</reference>
<organism evidence="1 2">
    <name type="scientific">Rubroshorea leprosula</name>
    <dbReference type="NCBI Taxonomy" id="152421"/>
    <lineage>
        <taxon>Eukaryota</taxon>
        <taxon>Viridiplantae</taxon>
        <taxon>Streptophyta</taxon>
        <taxon>Embryophyta</taxon>
        <taxon>Tracheophyta</taxon>
        <taxon>Spermatophyta</taxon>
        <taxon>Magnoliopsida</taxon>
        <taxon>eudicotyledons</taxon>
        <taxon>Gunneridae</taxon>
        <taxon>Pentapetalae</taxon>
        <taxon>rosids</taxon>
        <taxon>malvids</taxon>
        <taxon>Malvales</taxon>
        <taxon>Dipterocarpaceae</taxon>
        <taxon>Rubroshorea</taxon>
    </lineage>
</organism>
<keyword evidence="2" id="KW-1185">Reference proteome</keyword>
<proteinExistence type="predicted"/>
<comment type="caution">
    <text evidence="1">The sequence shown here is derived from an EMBL/GenBank/DDBJ whole genome shotgun (WGS) entry which is preliminary data.</text>
</comment>
<dbReference type="AlphaFoldDB" id="A0AAV5IRR7"/>
<gene>
    <name evidence="1" type="ORF">SLEP1_g14378</name>
</gene>
<evidence type="ECO:0000313" key="2">
    <source>
        <dbReference type="Proteomes" id="UP001054252"/>
    </source>
</evidence>
<dbReference type="EMBL" id="BPVZ01000017">
    <property type="protein sequence ID" value="GKV01863.1"/>
    <property type="molecule type" value="Genomic_DNA"/>
</dbReference>